<dbReference type="Gene3D" id="3.40.1110.10">
    <property type="entry name" value="Calcium-transporting ATPase, cytoplasmic domain N"/>
    <property type="match status" value="1"/>
</dbReference>
<keyword evidence="3" id="KW-1133">Transmembrane helix</keyword>
<accession>A0A367IPQ1</accession>
<keyword evidence="6" id="KW-1185">Reference proteome</keyword>
<dbReference type="InterPro" id="IPR059000">
    <property type="entry name" value="ATPase_P-type_domA"/>
</dbReference>
<dbReference type="Gene3D" id="2.70.150.10">
    <property type="entry name" value="Calcium-transporting ATPase, cytoplasmic transduction domain A"/>
    <property type="match status" value="1"/>
</dbReference>
<dbReference type="GO" id="GO:0005388">
    <property type="term" value="F:P-type calcium transporter activity"/>
    <property type="evidence" value="ECO:0007669"/>
    <property type="project" value="TreeGrafter"/>
</dbReference>
<dbReference type="SUPFAM" id="SSF81660">
    <property type="entry name" value="Metal cation-transporting ATPase, ATP-binding domain N"/>
    <property type="match status" value="1"/>
</dbReference>
<dbReference type="InterPro" id="IPR008250">
    <property type="entry name" value="ATPase_P-typ_transduc_dom_A_sf"/>
</dbReference>
<dbReference type="Proteomes" id="UP000253551">
    <property type="component" value="Unassembled WGS sequence"/>
</dbReference>
<keyword evidence="3" id="KW-0472">Membrane</keyword>
<evidence type="ECO:0000256" key="3">
    <source>
        <dbReference type="SAM" id="Phobius"/>
    </source>
</evidence>
<dbReference type="SUPFAM" id="SSF81665">
    <property type="entry name" value="Calcium ATPase, transmembrane domain M"/>
    <property type="match status" value="1"/>
</dbReference>
<dbReference type="Gene3D" id="1.20.1110.10">
    <property type="entry name" value="Calcium-transporting ATPase, transmembrane domain"/>
    <property type="match status" value="2"/>
</dbReference>
<dbReference type="InterPro" id="IPR023299">
    <property type="entry name" value="ATPase_P-typ_cyto_dom_N"/>
</dbReference>
<dbReference type="InterPro" id="IPR023298">
    <property type="entry name" value="ATPase_P-typ_TM_dom_sf"/>
</dbReference>
<proteinExistence type="predicted"/>
<feature type="transmembrane region" description="Helical" evidence="3">
    <location>
        <begin position="36"/>
        <end position="56"/>
    </location>
</feature>
<dbReference type="SUPFAM" id="SSF81653">
    <property type="entry name" value="Calcium ATPase, transduction domain A"/>
    <property type="match status" value="1"/>
</dbReference>
<protein>
    <submittedName>
        <fullName evidence="5">Plasma membrane calcium</fullName>
    </submittedName>
</protein>
<dbReference type="Pfam" id="PF00122">
    <property type="entry name" value="E1-E2_ATPase"/>
    <property type="match status" value="1"/>
</dbReference>
<feature type="non-terminal residue" evidence="5">
    <location>
        <position position="1"/>
    </location>
</feature>
<name>A0A367IPQ1_RHIST</name>
<keyword evidence="2" id="KW-0460">Magnesium</keyword>
<dbReference type="PANTHER" id="PTHR24093:SF369">
    <property type="entry name" value="CALCIUM-TRANSPORTING ATPASE"/>
    <property type="match status" value="1"/>
</dbReference>
<keyword evidence="3" id="KW-0812">Transmembrane</keyword>
<feature type="transmembrane region" description="Helical" evidence="3">
    <location>
        <begin position="286"/>
        <end position="313"/>
    </location>
</feature>
<evidence type="ECO:0000259" key="4">
    <source>
        <dbReference type="Pfam" id="PF00122"/>
    </source>
</evidence>
<sequence>ILLSVAAVVSLAVGIYEDIAVPEYDAQGNKIAGVKWVEGVAIIVAILIVVLVGSVNDFQKEKQFRKLNAKKDDRVVKATREGQTIQISVYDIQVGDVLHLEPGDIVAADGIYIEGHNVRCDESAATGESDAVRKQPFEACYRLMHTEEEKNTQFLSVPHTNDAAAAASSSSSMLSSVEKSTVVDHHKSYPDPFIISGSKVLEGVCTYLVTGVGVNSYHGRTMMALRTDNETTPLQEKLNGLAGMIAKLGSAVGLLMLIVLLIRYFVNWKFDGIPTVATEIVQSVMGILIVVVTIVVVAVPEGLPLAVTLALAYATQHPPSNRVDLIDIQAVAQKVPNPILRLVHQGIAVNSTAFESTDEDGQKQFVGNKTETALLQFGKTTGSEPFETLRTQWPVEQVFPFSSERKAMVTIIRMPHPTEQGRFVYRAHVKGASEIL</sequence>
<feature type="non-terminal residue" evidence="5">
    <location>
        <position position="436"/>
    </location>
</feature>
<comment type="subcellular location">
    <subcellularLocation>
        <location evidence="1">Endomembrane system</location>
        <topology evidence="1">Multi-pass membrane protein</topology>
    </subcellularLocation>
</comment>
<dbReference type="GO" id="GO:0005886">
    <property type="term" value="C:plasma membrane"/>
    <property type="evidence" value="ECO:0007669"/>
    <property type="project" value="TreeGrafter"/>
</dbReference>
<evidence type="ECO:0000256" key="2">
    <source>
        <dbReference type="ARBA" id="ARBA00022842"/>
    </source>
</evidence>
<evidence type="ECO:0000256" key="1">
    <source>
        <dbReference type="ARBA" id="ARBA00004127"/>
    </source>
</evidence>
<dbReference type="STRING" id="4846.A0A367IPQ1"/>
<evidence type="ECO:0000313" key="6">
    <source>
        <dbReference type="Proteomes" id="UP000253551"/>
    </source>
</evidence>
<comment type="caution">
    <text evidence="5">The sequence shown here is derived from an EMBL/GenBank/DDBJ whole genome shotgun (WGS) entry which is preliminary data.</text>
</comment>
<dbReference type="GO" id="GO:0000166">
    <property type="term" value="F:nucleotide binding"/>
    <property type="evidence" value="ECO:0007669"/>
    <property type="project" value="InterPro"/>
</dbReference>
<organism evidence="5 6">
    <name type="scientific">Rhizopus stolonifer</name>
    <name type="common">Rhizopus nigricans</name>
    <dbReference type="NCBI Taxonomy" id="4846"/>
    <lineage>
        <taxon>Eukaryota</taxon>
        <taxon>Fungi</taxon>
        <taxon>Fungi incertae sedis</taxon>
        <taxon>Mucoromycota</taxon>
        <taxon>Mucoromycotina</taxon>
        <taxon>Mucoromycetes</taxon>
        <taxon>Mucorales</taxon>
        <taxon>Mucorineae</taxon>
        <taxon>Rhizopodaceae</taxon>
        <taxon>Rhizopus</taxon>
    </lineage>
</organism>
<feature type="domain" description="P-type ATPase A" evidence="4">
    <location>
        <begin position="74"/>
        <end position="223"/>
    </location>
</feature>
<evidence type="ECO:0000313" key="5">
    <source>
        <dbReference type="EMBL" id="RCH79632.1"/>
    </source>
</evidence>
<dbReference type="GO" id="GO:0012505">
    <property type="term" value="C:endomembrane system"/>
    <property type="evidence" value="ECO:0007669"/>
    <property type="project" value="UniProtKB-SubCell"/>
</dbReference>
<dbReference type="PANTHER" id="PTHR24093">
    <property type="entry name" value="CATION TRANSPORTING ATPASE"/>
    <property type="match status" value="1"/>
</dbReference>
<dbReference type="EMBL" id="PJQM01006465">
    <property type="protein sequence ID" value="RCH79632.1"/>
    <property type="molecule type" value="Genomic_DNA"/>
</dbReference>
<dbReference type="AlphaFoldDB" id="A0A367IPQ1"/>
<dbReference type="GO" id="GO:0006874">
    <property type="term" value="P:intracellular calcium ion homeostasis"/>
    <property type="evidence" value="ECO:0007669"/>
    <property type="project" value="TreeGrafter"/>
</dbReference>
<dbReference type="FunFam" id="2.70.150.10:FF:000028">
    <property type="entry name" value="Calcium-transporting ATPase"/>
    <property type="match status" value="1"/>
</dbReference>
<gene>
    <name evidence="5" type="primary">PMC1_1</name>
    <name evidence="5" type="ORF">CU098_000572</name>
</gene>
<dbReference type="OrthoDB" id="3352408at2759"/>
<dbReference type="Pfam" id="PF13246">
    <property type="entry name" value="Cation_ATPase"/>
    <property type="match status" value="1"/>
</dbReference>
<feature type="transmembrane region" description="Helical" evidence="3">
    <location>
        <begin position="245"/>
        <end position="266"/>
    </location>
</feature>
<reference evidence="5 6" key="1">
    <citation type="journal article" date="2018" name="G3 (Bethesda)">
        <title>Phylogenetic and Phylogenomic Definition of Rhizopus Species.</title>
        <authorList>
            <person name="Gryganskyi A.P."/>
            <person name="Golan J."/>
            <person name="Dolatabadi S."/>
            <person name="Mondo S."/>
            <person name="Robb S."/>
            <person name="Idnurm A."/>
            <person name="Muszewska A."/>
            <person name="Steczkiewicz K."/>
            <person name="Masonjones S."/>
            <person name="Liao H.L."/>
            <person name="Gajdeczka M.T."/>
            <person name="Anike F."/>
            <person name="Vuek A."/>
            <person name="Anishchenko I.M."/>
            <person name="Voigt K."/>
            <person name="de Hoog G.S."/>
            <person name="Smith M.E."/>
            <person name="Heitman J."/>
            <person name="Vilgalys R."/>
            <person name="Stajich J.E."/>
        </authorList>
    </citation>
    <scope>NUCLEOTIDE SEQUENCE [LARGE SCALE GENOMIC DNA]</scope>
    <source>
        <strain evidence="5 6">LSU 92-RS-03</strain>
    </source>
</reference>